<feature type="compositionally biased region" description="Low complexity" evidence="1">
    <location>
        <begin position="116"/>
        <end position="129"/>
    </location>
</feature>
<evidence type="ECO:0000313" key="3">
    <source>
        <dbReference type="EMBL" id="KAL3787931.1"/>
    </source>
</evidence>
<feature type="region of interest" description="Disordered" evidence="1">
    <location>
        <begin position="86"/>
        <end position="139"/>
    </location>
</feature>
<dbReference type="AlphaFoldDB" id="A0ABD3PJI6"/>
<dbReference type="InterPro" id="IPR003892">
    <property type="entry name" value="CUE"/>
</dbReference>
<feature type="domain" description="CUE" evidence="2">
    <location>
        <begin position="5"/>
        <end position="44"/>
    </location>
</feature>
<dbReference type="InterPro" id="IPR040192">
    <property type="entry name" value="CUEDC1"/>
</dbReference>
<feature type="compositionally biased region" description="Polar residues" evidence="1">
    <location>
        <begin position="250"/>
        <end position="266"/>
    </location>
</feature>
<dbReference type="Gene3D" id="1.10.8.10">
    <property type="entry name" value="DNA helicase RuvA subunit, C-terminal domain"/>
    <property type="match status" value="1"/>
</dbReference>
<dbReference type="PANTHER" id="PTHR13467">
    <property type="entry name" value="CUE DOMAIN CONTAINING PROTEIN 1"/>
    <property type="match status" value="1"/>
</dbReference>
<dbReference type="EMBL" id="JALLPJ020000591">
    <property type="protein sequence ID" value="KAL3787931.1"/>
    <property type="molecule type" value="Genomic_DNA"/>
</dbReference>
<proteinExistence type="predicted"/>
<feature type="region of interest" description="Disordered" evidence="1">
    <location>
        <begin position="246"/>
        <end position="316"/>
    </location>
</feature>
<dbReference type="PANTHER" id="PTHR13467:SF3">
    <property type="entry name" value="CUE DOMAIN-CONTAINING PROTEIN 1"/>
    <property type="match status" value="1"/>
</dbReference>
<sequence>MTITYEEALSTLSSMFSTYTSSQLDAVLRHHGGHMEHTVETLLSHTGSPDELIARIKRGEVPSGGPAATGGGTHNIDADEELARQLAREDQQQQSRPSGFVPPGQRRTMASNVTVPSSRSAAPASAAAPVKKGRGTPTTLPMDFLRIPGQKYPIAAQQETAANHTAVGGGMTDEQLARMLQDELFQEELRNNPEFSHLAGGRRHNQMTGRSTYAGAGESAGVDWEQIGNKLSDLGDAAKRRFQAFAASWSDPNQRGAAQQRPTSAGNERRGLLSGNNDLDMEEEMNFVGSGNNDAVELRDVSSGGRVDWSGDKKKD</sequence>
<comment type="caution">
    <text evidence="3">The sequence shown here is derived from an EMBL/GenBank/DDBJ whole genome shotgun (WGS) entry which is preliminary data.</text>
</comment>
<evidence type="ECO:0000256" key="1">
    <source>
        <dbReference type="SAM" id="MobiDB-lite"/>
    </source>
</evidence>
<organism evidence="3 4">
    <name type="scientific">Cyclotella atomus</name>
    <dbReference type="NCBI Taxonomy" id="382360"/>
    <lineage>
        <taxon>Eukaryota</taxon>
        <taxon>Sar</taxon>
        <taxon>Stramenopiles</taxon>
        <taxon>Ochrophyta</taxon>
        <taxon>Bacillariophyta</taxon>
        <taxon>Coscinodiscophyceae</taxon>
        <taxon>Thalassiosirophycidae</taxon>
        <taxon>Stephanodiscales</taxon>
        <taxon>Stephanodiscaceae</taxon>
        <taxon>Cyclotella</taxon>
    </lineage>
</organism>
<dbReference type="Proteomes" id="UP001530400">
    <property type="component" value="Unassembled WGS sequence"/>
</dbReference>
<dbReference type="Pfam" id="PF02845">
    <property type="entry name" value="CUE"/>
    <property type="match status" value="1"/>
</dbReference>
<keyword evidence="4" id="KW-1185">Reference proteome</keyword>
<name>A0ABD3PJI6_9STRA</name>
<evidence type="ECO:0000259" key="2">
    <source>
        <dbReference type="Pfam" id="PF02845"/>
    </source>
</evidence>
<gene>
    <name evidence="3" type="ORF">ACHAWO_001080</name>
</gene>
<evidence type="ECO:0000313" key="4">
    <source>
        <dbReference type="Proteomes" id="UP001530400"/>
    </source>
</evidence>
<accession>A0ABD3PJI6</accession>
<reference evidence="3 4" key="1">
    <citation type="submission" date="2024-10" db="EMBL/GenBank/DDBJ databases">
        <title>Updated reference genomes for cyclostephanoid diatoms.</title>
        <authorList>
            <person name="Roberts W.R."/>
            <person name="Alverson A.J."/>
        </authorList>
    </citation>
    <scope>NUCLEOTIDE SEQUENCE [LARGE SCALE GENOMIC DNA]</scope>
    <source>
        <strain evidence="3 4">AJA010-31</strain>
    </source>
</reference>
<dbReference type="SUPFAM" id="SSF46934">
    <property type="entry name" value="UBA-like"/>
    <property type="match status" value="1"/>
</dbReference>
<protein>
    <recommendedName>
        <fullName evidence="2">CUE domain-containing protein</fullName>
    </recommendedName>
</protein>
<dbReference type="InterPro" id="IPR009060">
    <property type="entry name" value="UBA-like_sf"/>
</dbReference>